<proteinExistence type="predicted"/>
<dbReference type="Pfam" id="PF05219">
    <property type="entry name" value="DREV"/>
    <property type="match status" value="1"/>
</dbReference>
<evidence type="ECO:0000313" key="1">
    <source>
        <dbReference type="EMBL" id="KAK7066833.1"/>
    </source>
</evidence>
<keyword evidence="1" id="KW-0489">Methyltransferase</keyword>
<dbReference type="AlphaFoldDB" id="A0AAN8ZWZ6"/>
<keyword evidence="1" id="KW-0808">Transferase</keyword>
<evidence type="ECO:0000313" key="2">
    <source>
        <dbReference type="Proteomes" id="UP001381693"/>
    </source>
</evidence>
<dbReference type="InterPro" id="IPR007884">
    <property type="entry name" value="METL9"/>
</dbReference>
<dbReference type="PANTHER" id="PTHR12890">
    <property type="entry name" value="DREV PROTEIN"/>
    <property type="match status" value="1"/>
</dbReference>
<dbReference type="SUPFAM" id="SSF53335">
    <property type="entry name" value="S-adenosyl-L-methionine-dependent methyltransferases"/>
    <property type="match status" value="1"/>
</dbReference>
<dbReference type="InterPro" id="IPR029063">
    <property type="entry name" value="SAM-dependent_MTases_sf"/>
</dbReference>
<name>A0AAN8ZWZ6_HALRR</name>
<dbReference type="GO" id="GO:0032259">
    <property type="term" value="P:methylation"/>
    <property type="evidence" value="ECO:0007669"/>
    <property type="project" value="UniProtKB-KW"/>
</dbReference>
<sequence>MDHFHCFYKYPIIRVLDTWNWMQETGDIQYNVITAMNLLDRCDTPKTLLRDIHRKLADDGFLIVALVLPFSPYVEIGSADNLPSENLDIVGSTVEEQVNSAALEVFPRLGFKLERWSRLPYLCEGDLDQAFYWLSDVVLVFTKIEGSSSMESQNITELKIEL</sequence>
<dbReference type="GO" id="GO:0106370">
    <property type="term" value="F:protein-L-histidine N-pros-methyltransferase activity"/>
    <property type="evidence" value="ECO:0007669"/>
    <property type="project" value="InterPro"/>
</dbReference>
<dbReference type="PANTHER" id="PTHR12890:SF0">
    <property type="entry name" value="PROTEIN-L-HISTIDINE N-PROS-METHYLTRANSFERASE"/>
    <property type="match status" value="1"/>
</dbReference>
<gene>
    <name evidence="1" type="primary">METTL9</name>
    <name evidence="1" type="ORF">SK128_000983</name>
</gene>
<organism evidence="1 2">
    <name type="scientific">Halocaridina rubra</name>
    <name type="common">Hawaiian red shrimp</name>
    <dbReference type="NCBI Taxonomy" id="373956"/>
    <lineage>
        <taxon>Eukaryota</taxon>
        <taxon>Metazoa</taxon>
        <taxon>Ecdysozoa</taxon>
        <taxon>Arthropoda</taxon>
        <taxon>Crustacea</taxon>
        <taxon>Multicrustacea</taxon>
        <taxon>Malacostraca</taxon>
        <taxon>Eumalacostraca</taxon>
        <taxon>Eucarida</taxon>
        <taxon>Decapoda</taxon>
        <taxon>Pleocyemata</taxon>
        <taxon>Caridea</taxon>
        <taxon>Atyoidea</taxon>
        <taxon>Atyidae</taxon>
        <taxon>Halocaridina</taxon>
    </lineage>
</organism>
<keyword evidence="2" id="KW-1185">Reference proteome</keyword>
<accession>A0AAN8ZWZ6</accession>
<reference evidence="1 2" key="1">
    <citation type="submission" date="2023-11" db="EMBL/GenBank/DDBJ databases">
        <title>Halocaridina rubra genome assembly.</title>
        <authorList>
            <person name="Smith C."/>
        </authorList>
    </citation>
    <scope>NUCLEOTIDE SEQUENCE [LARGE SCALE GENOMIC DNA]</scope>
    <source>
        <strain evidence="1">EP-1</strain>
        <tissue evidence="1">Whole</tissue>
    </source>
</reference>
<dbReference type="EMBL" id="JAXCGZ010019002">
    <property type="protein sequence ID" value="KAK7066833.1"/>
    <property type="molecule type" value="Genomic_DNA"/>
</dbReference>
<comment type="caution">
    <text evidence="1">The sequence shown here is derived from an EMBL/GenBank/DDBJ whole genome shotgun (WGS) entry which is preliminary data.</text>
</comment>
<dbReference type="Proteomes" id="UP001381693">
    <property type="component" value="Unassembled WGS sequence"/>
</dbReference>
<protein>
    <submittedName>
        <fullName evidence="1">Methyltransferase-like protein 9</fullName>
    </submittedName>
</protein>